<evidence type="ECO:0000256" key="3">
    <source>
        <dbReference type="ARBA" id="ARBA00023284"/>
    </source>
</evidence>
<dbReference type="AlphaFoldDB" id="A0AA39VHY1"/>
<reference evidence="5" key="1">
    <citation type="journal article" date="2022" name="Plant J.">
        <title>Strategies of tolerance reflected in two North American maple genomes.</title>
        <authorList>
            <person name="McEvoy S.L."/>
            <person name="Sezen U.U."/>
            <person name="Trouern-Trend A."/>
            <person name="McMahon S.M."/>
            <person name="Schaberg P.G."/>
            <person name="Yang J."/>
            <person name="Wegrzyn J.L."/>
            <person name="Swenson N.G."/>
        </authorList>
    </citation>
    <scope>NUCLEOTIDE SEQUENCE</scope>
    <source>
        <strain evidence="5">NS2018</strain>
    </source>
</reference>
<proteinExistence type="predicted"/>
<dbReference type="Pfam" id="PF00085">
    <property type="entry name" value="Thioredoxin"/>
    <property type="match status" value="1"/>
</dbReference>
<evidence type="ECO:0000313" key="7">
    <source>
        <dbReference type="Proteomes" id="UP001168877"/>
    </source>
</evidence>
<gene>
    <name evidence="5" type="ORF">LWI29_020516</name>
    <name evidence="6" type="ORF">LWI29_036072</name>
</gene>
<reference evidence="5" key="2">
    <citation type="submission" date="2023-06" db="EMBL/GenBank/DDBJ databases">
        <authorList>
            <person name="Swenson N.G."/>
            <person name="Wegrzyn J.L."/>
            <person name="Mcevoy S.L."/>
        </authorList>
    </citation>
    <scope>NUCLEOTIDE SEQUENCE</scope>
    <source>
        <strain evidence="5">NS2018</strain>
        <tissue evidence="5">Leaf</tissue>
    </source>
</reference>
<protein>
    <recommendedName>
        <fullName evidence="4">Thioredoxin domain-containing protein</fullName>
    </recommendedName>
</protein>
<keyword evidence="3" id="KW-0676">Redox-active center</keyword>
<dbReference type="CDD" id="cd02947">
    <property type="entry name" value="TRX_family"/>
    <property type="match status" value="1"/>
</dbReference>
<keyword evidence="1" id="KW-0813">Transport</keyword>
<evidence type="ECO:0000313" key="6">
    <source>
        <dbReference type="EMBL" id="KAK0580080.1"/>
    </source>
</evidence>
<feature type="domain" description="Thioredoxin" evidence="4">
    <location>
        <begin position="66"/>
        <end position="190"/>
    </location>
</feature>
<dbReference type="Proteomes" id="UP001168877">
    <property type="component" value="Unassembled WGS sequence"/>
</dbReference>
<keyword evidence="2" id="KW-1015">Disulfide bond</keyword>
<evidence type="ECO:0000313" key="5">
    <source>
        <dbReference type="EMBL" id="KAK0579073.1"/>
    </source>
</evidence>
<comment type="caution">
    <text evidence="5">The sequence shown here is derived from an EMBL/GenBank/DDBJ whole genome shotgun (WGS) entry which is preliminary data.</text>
</comment>
<dbReference type="Gene3D" id="3.40.30.10">
    <property type="entry name" value="Glutaredoxin"/>
    <property type="match status" value="1"/>
</dbReference>
<dbReference type="SUPFAM" id="SSF52833">
    <property type="entry name" value="Thioredoxin-like"/>
    <property type="match status" value="1"/>
</dbReference>
<dbReference type="PANTHER" id="PTHR46115">
    <property type="entry name" value="THIOREDOXIN-LIKE PROTEIN 1"/>
    <property type="match status" value="1"/>
</dbReference>
<dbReference type="EMBL" id="JAUESC010000385">
    <property type="protein sequence ID" value="KAK0579073.1"/>
    <property type="molecule type" value="Genomic_DNA"/>
</dbReference>
<organism evidence="5 7">
    <name type="scientific">Acer saccharum</name>
    <name type="common">Sugar maple</name>
    <dbReference type="NCBI Taxonomy" id="4024"/>
    <lineage>
        <taxon>Eukaryota</taxon>
        <taxon>Viridiplantae</taxon>
        <taxon>Streptophyta</taxon>
        <taxon>Embryophyta</taxon>
        <taxon>Tracheophyta</taxon>
        <taxon>Spermatophyta</taxon>
        <taxon>Magnoliopsida</taxon>
        <taxon>eudicotyledons</taxon>
        <taxon>Gunneridae</taxon>
        <taxon>Pentapetalae</taxon>
        <taxon>rosids</taxon>
        <taxon>malvids</taxon>
        <taxon>Sapindales</taxon>
        <taxon>Sapindaceae</taxon>
        <taxon>Hippocastanoideae</taxon>
        <taxon>Acereae</taxon>
        <taxon>Acer</taxon>
    </lineage>
</organism>
<dbReference type="InterPro" id="IPR013766">
    <property type="entry name" value="Thioredoxin_domain"/>
</dbReference>
<evidence type="ECO:0000259" key="4">
    <source>
        <dbReference type="PROSITE" id="PS51352"/>
    </source>
</evidence>
<keyword evidence="7" id="KW-1185">Reference proteome</keyword>
<dbReference type="FunFam" id="3.40.30.10:FF:000245">
    <property type="entry name" value="Thioredoxin"/>
    <property type="match status" value="1"/>
</dbReference>
<evidence type="ECO:0000256" key="2">
    <source>
        <dbReference type="ARBA" id="ARBA00023157"/>
    </source>
</evidence>
<dbReference type="InterPro" id="IPR036249">
    <property type="entry name" value="Thioredoxin-like_sf"/>
</dbReference>
<name>A0AA39VHY1_ACESA</name>
<dbReference type="PROSITE" id="PS51352">
    <property type="entry name" value="THIOREDOXIN_2"/>
    <property type="match status" value="1"/>
</dbReference>
<keyword evidence="1" id="KW-0249">Electron transport</keyword>
<evidence type="ECO:0000256" key="1">
    <source>
        <dbReference type="ARBA" id="ARBA00022982"/>
    </source>
</evidence>
<accession>A0AA39VHY1</accession>
<dbReference type="PRINTS" id="PR00421">
    <property type="entry name" value="THIOREDOXIN"/>
</dbReference>
<dbReference type="EMBL" id="JAUESC010000385">
    <property type="protein sequence ID" value="KAK0580080.1"/>
    <property type="molecule type" value="Genomic_DNA"/>
</dbReference>
<sequence length="190" mass="21177">MRGNSIYRRFLLHQRQFSYRSSVTASLTETLISPSKSILSQNTVIPKIPLSNNRFCISKPSLQFRRPLCSSAPDGPSNIILIKSEEEFNSSLSKVQDGSLPAIYYFTAAWCGPCRFISPVIGDLSTKYPHVTTYKIDIDQEGLRSTLSKLNIAAVPTLHFFQNGKKVAEVVGADILSLKNTADKLYNKDD</sequence>